<dbReference type="Proteomes" id="UP001597417">
    <property type="component" value="Unassembled WGS sequence"/>
</dbReference>
<reference evidence="3" key="1">
    <citation type="journal article" date="2019" name="Int. J. Syst. Evol. Microbiol.">
        <title>The Global Catalogue of Microorganisms (GCM) 10K type strain sequencing project: providing services to taxonomists for standard genome sequencing and annotation.</title>
        <authorList>
            <consortium name="The Broad Institute Genomics Platform"/>
            <consortium name="The Broad Institute Genome Sequencing Center for Infectious Disease"/>
            <person name="Wu L."/>
            <person name="Ma J."/>
        </authorList>
    </citation>
    <scope>NUCLEOTIDE SEQUENCE [LARGE SCALE GENOMIC DNA]</scope>
    <source>
        <strain evidence="3">CGMCC 4.7645</strain>
    </source>
</reference>
<proteinExistence type="predicted"/>
<feature type="transmembrane region" description="Helical" evidence="1">
    <location>
        <begin position="96"/>
        <end position="120"/>
    </location>
</feature>
<evidence type="ECO:0000256" key="1">
    <source>
        <dbReference type="SAM" id="Phobius"/>
    </source>
</evidence>
<organism evidence="2 3">
    <name type="scientific">Amycolatopsis pigmentata</name>
    <dbReference type="NCBI Taxonomy" id="450801"/>
    <lineage>
        <taxon>Bacteria</taxon>
        <taxon>Bacillati</taxon>
        <taxon>Actinomycetota</taxon>
        <taxon>Actinomycetes</taxon>
        <taxon>Pseudonocardiales</taxon>
        <taxon>Pseudonocardiaceae</taxon>
        <taxon>Amycolatopsis</taxon>
    </lineage>
</organism>
<feature type="transmembrane region" description="Helical" evidence="1">
    <location>
        <begin position="158"/>
        <end position="176"/>
    </location>
</feature>
<feature type="transmembrane region" description="Helical" evidence="1">
    <location>
        <begin position="73"/>
        <end position="90"/>
    </location>
</feature>
<keyword evidence="3" id="KW-1185">Reference proteome</keyword>
<evidence type="ECO:0000313" key="2">
    <source>
        <dbReference type="EMBL" id="MFD2419822.1"/>
    </source>
</evidence>
<dbReference type="EMBL" id="JBHUKR010000015">
    <property type="protein sequence ID" value="MFD2419822.1"/>
    <property type="molecule type" value="Genomic_DNA"/>
</dbReference>
<keyword evidence="1" id="KW-0812">Transmembrane</keyword>
<feature type="transmembrane region" description="Helical" evidence="1">
    <location>
        <begin position="132"/>
        <end position="152"/>
    </location>
</feature>
<protein>
    <recommendedName>
        <fullName evidence="4">DUF1707 domain-containing protein</fullName>
    </recommendedName>
</protein>
<accession>A0ABW5G294</accession>
<keyword evidence="1" id="KW-1133">Transmembrane helix</keyword>
<name>A0ABW5G294_9PSEU</name>
<keyword evidence="1" id="KW-0472">Membrane</keyword>
<evidence type="ECO:0000313" key="3">
    <source>
        <dbReference type="Proteomes" id="UP001597417"/>
    </source>
</evidence>
<sequence>MKPERWEARARLALAARGVGKEFADARMEEVARHCAESGQRPEEAFGTAEEFAATVEPEEAPEHRGDDRSSSALMLYGVLAVLGGAWAWISEGLMLPATMAGLAGTALLVCMIYGVLLFLSLSKEGKPRRAPWILGAVVLLVPLAAVAFELLPRKELFPLPAPLLIAFGIALLAWGTSRTGGTRSKHSGQDTEAWLRDLAGLLEGRHDLTRERAGELAAEAAAHLTESGRTPEEEFGPVEEYAARLAEHEAPRPPWWRDARILRAARPLGWGVLAALNVIDGGPWWLSGVISLGLCADIWILASARLNHRGQTAR</sequence>
<evidence type="ECO:0008006" key="4">
    <source>
        <dbReference type="Google" id="ProtNLM"/>
    </source>
</evidence>
<comment type="caution">
    <text evidence="2">The sequence shown here is derived from an EMBL/GenBank/DDBJ whole genome shotgun (WGS) entry which is preliminary data.</text>
</comment>
<gene>
    <name evidence="2" type="ORF">ACFSXZ_26180</name>
</gene>
<dbReference type="RefSeq" id="WP_378267852.1">
    <property type="nucleotide sequence ID" value="NZ_JBHUKR010000015.1"/>
</dbReference>